<reference evidence="2 3" key="1">
    <citation type="journal article" date="2020" name="Genomics">
        <title>Complete, high-quality genomes from long-read metagenomic sequencing of two wolf lichen thalli reveals enigmatic genome architecture.</title>
        <authorList>
            <person name="McKenzie S.K."/>
            <person name="Walston R.F."/>
            <person name="Allen J.L."/>
        </authorList>
    </citation>
    <scope>NUCLEOTIDE SEQUENCE [LARGE SCALE GENOMIC DNA]</scope>
    <source>
        <strain evidence="2">WasteWater2</strain>
    </source>
</reference>
<sequence length="129" mass="13954">MELGKTIIRPALAIAPLEIFLQRAHAEVNACRNAPPGSPPEASHLPASTKKTPRSPDAKAPSDPSWQSCPCLECLSATKMTLKLGCLVLLIPPGLHKGRTMETKKLINEEELKILGIDFVHIPDPEFSA</sequence>
<comment type="caution">
    <text evidence="2">The sequence shown here is derived from an EMBL/GenBank/DDBJ whole genome shotgun (WGS) entry which is preliminary data.</text>
</comment>
<proteinExistence type="predicted"/>
<evidence type="ECO:0000313" key="2">
    <source>
        <dbReference type="EMBL" id="KAF6238744.1"/>
    </source>
</evidence>
<name>A0A8H6G1E4_9LECA</name>
<dbReference type="EMBL" id="JACCJC010000008">
    <property type="protein sequence ID" value="KAF6238744.1"/>
    <property type="molecule type" value="Genomic_DNA"/>
</dbReference>
<accession>A0A8H6G1E4</accession>
<evidence type="ECO:0000313" key="3">
    <source>
        <dbReference type="Proteomes" id="UP000578531"/>
    </source>
</evidence>
<dbReference type="GeneID" id="59284919"/>
<keyword evidence="3" id="KW-1185">Reference proteome</keyword>
<feature type="region of interest" description="Disordered" evidence="1">
    <location>
        <begin position="30"/>
        <end position="68"/>
    </location>
</feature>
<evidence type="ECO:0000256" key="1">
    <source>
        <dbReference type="SAM" id="MobiDB-lite"/>
    </source>
</evidence>
<dbReference type="Proteomes" id="UP000578531">
    <property type="component" value="Unassembled WGS sequence"/>
</dbReference>
<dbReference type="AlphaFoldDB" id="A0A8H6G1E4"/>
<organism evidence="2 3">
    <name type="scientific">Letharia columbiana</name>
    <dbReference type="NCBI Taxonomy" id="112416"/>
    <lineage>
        <taxon>Eukaryota</taxon>
        <taxon>Fungi</taxon>
        <taxon>Dikarya</taxon>
        <taxon>Ascomycota</taxon>
        <taxon>Pezizomycotina</taxon>
        <taxon>Lecanoromycetes</taxon>
        <taxon>OSLEUM clade</taxon>
        <taxon>Lecanoromycetidae</taxon>
        <taxon>Lecanorales</taxon>
        <taxon>Lecanorineae</taxon>
        <taxon>Parmeliaceae</taxon>
        <taxon>Letharia</taxon>
    </lineage>
</organism>
<protein>
    <submittedName>
        <fullName evidence="2">Uncharacterized protein</fullName>
    </submittedName>
</protein>
<gene>
    <name evidence="2" type="ORF">HO173_003250</name>
</gene>
<dbReference type="RefSeq" id="XP_037168043.1">
    <property type="nucleotide sequence ID" value="XM_037305178.1"/>
</dbReference>